<dbReference type="OrthoDB" id="408373at2759"/>
<evidence type="ECO:0000313" key="4">
    <source>
        <dbReference type="Proteomes" id="UP000799776"/>
    </source>
</evidence>
<comment type="caution">
    <text evidence="3">The sequence shown here is derived from an EMBL/GenBank/DDBJ whole genome shotgun (WGS) entry which is preliminary data.</text>
</comment>
<name>A0A9P4HTD8_9PEZI</name>
<dbReference type="InterPro" id="IPR029058">
    <property type="entry name" value="AB_hydrolase_fold"/>
</dbReference>
<evidence type="ECO:0000256" key="1">
    <source>
        <dbReference type="SAM" id="MobiDB-lite"/>
    </source>
</evidence>
<evidence type="ECO:0000259" key="2">
    <source>
        <dbReference type="Pfam" id="PF00561"/>
    </source>
</evidence>
<dbReference type="PANTHER" id="PTHR43798">
    <property type="entry name" value="MONOACYLGLYCEROL LIPASE"/>
    <property type="match status" value="1"/>
</dbReference>
<dbReference type="Gene3D" id="3.40.50.1820">
    <property type="entry name" value="alpha/beta hydrolase"/>
    <property type="match status" value="1"/>
</dbReference>
<dbReference type="InterPro" id="IPR000073">
    <property type="entry name" value="AB_hydrolase_1"/>
</dbReference>
<feature type="region of interest" description="Disordered" evidence="1">
    <location>
        <begin position="253"/>
        <end position="297"/>
    </location>
</feature>
<organism evidence="3 4">
    <name type="scientific">Saccharata proteae CBS 121410</name>
    <dbReference type="NCBI Taxonomy" id="1314787"/>
    <lineage>
        <taxon>Eukaryota</taxon>
        <taxon>Fungi</taxon>
        <taxon>Dikarya</taxon>
        <taxon>Ascomycota</taxon>
        <taxon>Pezizomycotina</taxon>
        <taxon>Dothideomycetes</taxon>
        <taxon>Dothideomycetes incertae sedis</taxon>
        <taxon>Botryosphaeriales</taxon>
        <taxon>Saccharataceae</taxon>
        <taxon>Saccharata</taxon>
    </lineage>
</organism>
<dbReference type="PRINTS" id="PR00111">
    <property type="entry name" value="ABHYDROLASE"/>
</dbReference>
<dbReference type="EMBL" id="ML978726">
    <property type="protein sequence ID" value="KAF2086187.1"/>
    <property type="molecule type" value="Genomic_DNA"/>
</dbReference>
<sequence>MALGMSSASLRQPKDRHRPTLPPATMGSQATHPIIPSPRTTLLPGLSQSDVQNLPYPPDALPGARDVESPYGTFRVHEWGPEGGQKVLMVHGISTPLVAFAPIARLLVARGYRVMLFDLFGRGYSDGPSDLPHDSRLYTTQILLALQSSPLSWMGSKTNTFHLLGYSFGGGISADFASYFPHLVSSLVLIAPGGIVRDTHVTWKSKLLYHTRGLLPDSLVHWLVSRRLHTPQSSNDPASAKPESSVIDTAAQAETGGGNHHSHPATNTDPYHPSNAPPPKQQQQQQPRPIHLLPNRPNVTVTNTVNWQLAHHPGFVPAFVSSIRHGPIHNQHHRWRILGAHLSARKALDGREDPVVRRVDSDKGEVLVLLGAEDPIVLVDELSGDAEAVLGRGNVVLRVFGTGHELPMSCSGECVEAMVEFWEGKGVGVGEMVEIEGEKVGL</sequence>
<dbReference type="GO" id="GO:0047372">
    <property type="term" value="F:monoacylglycerol lipase activity"/>
    <property type="evidence" value="ECO:0007669"/>
    <property type="project" value="TreeGrafter"/>
</dbReference>
<feature type="compositionally biased region" description="Polar residues" evidence="1">
    <location>
        <begin position="1"/>
        <end position="10"/>
    </location>
</feature>
<reference evidence="3" key="1">
    <citation type="journal article" date="2020" name="Stud. Mycol.">
        <title>101 Dothideomycetes genomes: a test case for predicting lifestyles and emergence of pathogens.</title>
        <authorList>
            <person name="Haridas S."/>
            <person name="Albert R."/>
            <person name="Binder M."/>
            <person name="Bloem J."/>
            <person name="Labutti K."/>
            <person name="Salamov A."/>
            <person name="Andreopoulos B."/>
            <person name="Baker S."/>
            <person name="Barry K."/>
            <person name="Bills G."/>
            <person name="Bluhm B."/>
            <person name="Cannon C."/>
            <person name="Castanera R."/>
            <person name="Culley D."/>
            <person name="Daum C."/>
            <person name="Ezra D."/>
            <person name="Gonzalez J."/>
            <person name="Henrissat B."/>
            <person name="Kuo A."/>
            <person name="Liang C."/>
            <person name="Lipzen A."/>
            <person name="Lutzoni F."/>
            <person name="Magnuson J."/>
            <person name="Mondo S."/>
            <person name="Nolan M."/>
            <person name="Ohm R."/>
            <person name="Pangilinan J."/>
            <person name="Park H.-J."/>
            <person name="Ramirez L."/>
            <person name="Alfaro M."/>
            <person name="Sun H."/>
            <person name="Tritt A."/>
            <person name="Yoshinaga Y."/>
            <person name="Zwiers L.-H."/>
            <person name="Turgeon B."/>
            <person name="Goodwin S."/>
            <person name="Spatafora J."/>
            <person name="Crous P."/>
            <person name="Grigoriev I."/>
        </authorList>
    </citation>
    <scope>NUCLEOTIDE SEQUENCE</scope>
    <source>
        <strain evidence="3">CBS 121410</strain>
    </source>
</reference>
<feature type="domain" description="AB hydrolase-1" evidence="2">
    <location>
        <begin position="87"/>
        <end position="203"/>
    </location>
</feature>
<dbReference type="Proteomes" id="UP000799776">
    <property type="component" value="Unassembled WGS sequence"/>
</dbReference>
<dbReference type="GO" id="GO:0046464">
    <property type="term" value="P:acylglycerol catabolic process"/>
    <property type="evidence" value="ECO:0007669"/>
    <property type="project" value="TreeGrafter"/>
</dbReference>
<feature type="region of interest" description="Disordered" evidence="1">
    <location>
        <begin position="1"/>
        <end position="53"/>
    </location>
</feature>
<protein>
    <submittedName>
        <fullName evidence="3">Alpha/beta-hydrolase</fullName>
    </submittedName>
</protein>
<dbReference type="SUPFAM" id="SSF53474">
    <property type="entry name" value="alpha/beta-Hydrolases"/>
    <property type="match status" value="1"/>
</dbReference>
<dbReference type="AlphaFoldDB" id="A0A9P4HTD8"/>
<evidence type="ECO:0000313" key="3">
    <source>
        <dbReference type="EMBL" id="KAF2086187.1"/>
    </source>
</evidence>
<dbReference type="InterPro" id="IPR050266">
    <property type="entry name" value="AB_hydrolase_sf"/>
</dbReference>
<dbReference type="GO" id="GO:0016020">
    <property type="term" value="C:membrane"/>
    <property type="evidence" value="ECO:0007669"/>
    <property type="project" value="TreeGrafter"/>
</dbReference>
<proteinExistence type="predicted"/>
<accession>A0A9P4HTD8</accession>
<dbReference type="PANTHER" id="PTHR43798:SF33">
    <property type="entry name" value="HYDROLASE, PUTATIVE (AFU_ORTHOLOGUE AFUA_2G14860)-RELATED"/>
    <property type="match status" value="1"/>
</dbReference>
<dbReference type="Pfam" id="PF00561">
    <property type="entry name" value="Abhydrolase_1"/>
    <property type="match status" value="1"/>
</dbReference>
<keyword evidence="4" id="KW-1185">Reference proteome</keyword>
<gene>
    <name evidence="3" type="ORF">K490DRAFT_74719</name>
</gene>